<sequence length="301" mass="33262">MPLSGALCSAKIFGWQFAFYAHALITLGLISLWWIFYRDTAIEHQLINDVELRIITEGKSTVIDGRYKHNSKVFPFKSICTNKAVWAICVAAIGNMFSIQMMVLKYATLSTGFAAAFPTLLQLCVKIFAGILSDKISIDETLKVGMAIFLLALSFTQHLSFWIVLSFIILSVAMLGFNTGGFFKSSTLVGRQYAYFICAKIQIIMCIAMLLVPPIVYLLTPNVSLPSEWARIFIGHAVLLFLCNGIFCLIGSGKAAIFTCNTTNNSNPIQKESDQPMLAENGNIEINGENEVAKIENRGNN</sequence>
<name>A0ACB0ZV20_MELEN</name>
<proteinExistence type="predicted"/>
<dbReference type="Proteomes" id="UP001497535">
    <property type="component" value="Unassembled WGS sequence"/>
</dbReference>
<accession>A0ACB0ZV20</accession>
<evidence type="ECO:0000313" key="1">
    <source>
        <dbReference type="EMBL" id="CAK5082809.1"/>
    </source>
</evidence>
<evidence type="ECO:0000313" key="2">
    <source>
        <dbReference type="Proteomes" id="UP001497535"/>
    </source>
</evidence>
<reference evidence="1" key="1">
    <citation type="submission" date="2023-11" db="EMBL/GenBank/DDBJ databases">
        <authorList>
            <person name="Poullet M."/>
        </authorList>
    </citation>
    <scope>NUCLEOTIDE SEQUENCE</scope>
    <source>
        <strain evidence="1">E1834</strain>
    </source>
</reference>
<organism evidence="1 2">
    <name type="scientific">Meloidogyne enterolobii</name>
    <name type="common">Root-knot nematode worm</name>
    <name type="synonym">Meloidogyne mayaguensis</name>
    <dbReference type="NCBI Taxonomy" id="390850"/>
    <lineage>
        <taxon>Eukaryota</taxon>
        <taxon>Metazoa</taxon>
        <taxon>Ecdysozoa</taxon>
        <taxon>Nematoda</taxon>
        <taxon>Chromadorea</taxon>
        <taxon>Rhabditida</taxon>
        <taxon>Tylenchina</taxon>
        <taxon>Tylenchomorpha</taxon>
        <taxon>Tylenchoidea</taxon>
        <taxon>Meloidogynidae</taxon>
        <taxon>Meloidogyninae</taxon>
        <taxon>Meloidogyne</taxon>
    </lineage>
</organism>
<keyword evidence="2" id="KW-1185">Reference proteome</keyword>
<comment type="caution">
    <text evidence="1">The sequence shown here is derived from an EMBL/GenBank/DDBJ whole genome shotgun (WGS) entry which is preliminary data.</text>
</comment>
<protein>
    <submittedName>
        <fullName evidence="1">Uncharacterized protein</fullName>
    </submittedName>
</protein>
<dbReference type="EMBL" id="CAVMJV010000048">
    <property type="protein sequence ID" value="CAK5082809.1"/>
    <property type="molecule type" value="Genomic_DNA"/>
</dbReference>
<gene>
    <name evidence="1" type="ORF">MENTE1834_LOCUS30112</name>
</gene>